<evidence type="ECO:0000313" key="1">
    <source>
        <dbReference type="EMBL" id="QGY42182.1"/>
    </source>
</evidence>
<keyword evidence="2" id="KW-1185">Reference proteome</keyword>
<reference evidence="1 2" key="1">
    <citation type="submission" date="2019-11" db="EMBL/GenBank/DDBJ databases">
        <authorList>
            <person name="Zheng R.K."/>
            <person name="Sun C.M."/>
        </authorList>
    </citation>
    <scope>NUCLEOTIDE SEQUENCE [LARGE SCALE GENOMIC DNA]</scope>
    <source>
        <strain evidence="1 2">WC007</strain>
    </source>
</reference>
<accession>A0A6I6JPM8</accession>
<dbReference type="SUPFAM" id="SSF82171">
    <property type="entry name" value="DPP6 N-terminal domain-like"/>
    <property type="match status" value="1"/>
</dbReference>
<evidence type="ECO:0000313" key="2">
    <source>
        <dbReference type="Proteomes" id="UP000428260"/>
    </source>
</evidence>
<proteinExistence type="predicted"/>
<dbReference type="InterPro" id="IPR011042">
    <property type="entry name" value="6-blade_b-propeller_TolB-like"/>
</dbReference>
<gene>
    <name evidence="1" type="ORF">GM418_00480</name>
</gene>
<name>A0A6I6JPM8_9BACT</name>
<protein>
    <submittedName>
        <fullName evidence="1">Uncharacterized protein</fullName>
    </submittedName>
</protein>
<dbReference type="KEGG" id="mcos:GM418_00480"/>
<dbReference type="InterPro" id="IPR011659">
    <property type="entry name" value="WD40"/>
</dbReference>
<dbReference type="EMBL" id="CP046401">
    <property type="protein sequence ID" value="QGY42182.1"/>
    <property type="molecule type" value="Genomic_DNA"/>
</dbReference>
<dbReference type="PROSITE" id="PS51257">
    <property type="entry name" value="PROKAR_LIPOPROTEIN"/>
    <property type="match status" value="1"/>
</dbReference>
<dbReference type="AlphaFoldDB" id="A0A6I6JPM8"/>
<dbReference type="Pfam" id="PF07676">
    <property type="entry name" value="PD40"/>
    <property type="match status" value="2"/>
</dbReference>
<dbReference type="Gene3D" id="2.120.10.30">
    <property type="entry name" value="TolB, C-terminal domain"/>
    <property type="match status" value="1"/>
</dbReference>
<dbReference type="Proteomes" id="UP000428260">
    <property type="component" value="Chromosome"/>
</dbReference>
<dbReference type="RefSeq" id="WP_158862105.1">
    <property type="nucleotide sequence ID" value="NZ_CP046401.1"/>
</dbReference>
<sequence>MTRFFLFISAAMLFGCTESFQKLSGPYLGQELPKNKPELFAPGIINTGISARDITFTPDGKEIYFGLNIGNSAYSTIFFCKETEEGWSNPEVVPFASDPRFIFIEPFISPDGQKLFFVSNKGNEFDETNRFLLTYGWLNAQMISGPNHTNLIRQ</sequence>
<organism evidence="1 2">
    <name type="scientific">Maribellus comscasis</name>
    <dbReference type="NCBI Taxonomy" id="2681766"/>
    <lineage>
        <taxon>Bacteria</taxon>
        <taxon>Pseudomonadati</taxon>
        <taxon>Bacteroidota</taxon>
        <taxon>Bacteroidia</taxon>
        <taxon>Marinilabiliales</taxon>
        <taxon>Prolixibacteraceae</taxon>
        <taxon>Maribellus</taxon>
    </lineage>
</organism>